<reference evidence="5" key="3">
    <citation type="journal article" date="2019" name="Int. J. Syst. Evol. Microbiol.">
        <title>The Global Catalogue of Microorganisms (GCM) 10K type strain sequencing project: providing services to taxonomists for standard genome sequencing and annotation.</title>
        <authorList>
            <consortium name="The Broad Institute Genomics Platform"/>
            <consortium name="The Broad Institute Genome Sequencing Center for Infectious Disease"/>
            <person name="Wu L."/>
            <person name="Ma J."/>
        </authorList>
    </citation>
    <scope>NUCLEOTIDE SEQUENCE [LARGE SCALE GENOMIC DNA]</scope>
    <source>
        <strain evidence="5">CCM 4175</strain>
    </source>
</reference>
<dbReference type="Pfam" id="PF17261">
    <property type="entry name" value="DUF5327"/>
    <property type="match status" value="1"/>
</dbReference>
<evidence type="ECO:0000313" key="5">
    <source>
        <dbReference type="Proteomes" id="UP000652995"/>
    </source>
</evidence>
<protein>
    <recommendedName>
        <fullName evidence="6">YwdI family protein</fullName>
    </recommendedName>
</protein>
<sequence>MQREKLIQLLEHELMQADQATTDTAFDKHIYAIHTLTSLYTDQETPKVTSSISATTHTPVTSTKVSDEEIRLMGGRVTESSVTSKTTDNRLVTDDEIGNGESIFDF</sequence>
<evidence type="ECO:0008006" key="6">
    <source>
        <dbReference type="Google" id="ProtNLM"/>
    </source>
</evidence>
<reference evidence="3 4" key="2">
    <citation type="submission" date="2017-06" db="EMBL/GenBank/DDBJ databases">
        <authorList>
            <consortium name="Pathogen Informatics"/>
        </authorList>
    </citation>
    <scope>NUCLEOTIDE SEQUENCE [LARGE SCALE GENOMIC DNA]</scope>
    <source>
        <strain evidence="3 4">NCTC13833</strain>
    </source>
</reference>
<evidence type="ECO:0000313" key="2">
    <source>
        <dbReference type="EMBL" id="GGA85460.1"/>
    </source>
</evidence>
<reference evidence="2" key="1">
    <citation type="journal article" date="2014" name="Int. J. Syst. Evol. Microbiol.">
        <title>Complete genome of a new Firmicutes species belonging to the dominant human colonic microbiota ('Ruminococcus bicirculans') reveals two chromosomes and a selective capacity to utilize plant glucans.</title>
        <authorList>
            <consortium name="NISC Comparative Sequencing Program"/>
            <person name="Wegmann U."/>
            <person name="Louis P."/>
            <person name="Goesmann A."/>
            <person name="Henrissat B."/>
            <person name="Duncan S.H."/>
            <person name="Flint H.J."/>
        </authorList>
    </citation>
    <scope>NUCLEOTIDE SEQUENCE</scope>
    <source>
        <strain evidence="2">CCM 4175</strain>
    </source>
</reference>
<feature type="region of interest" description="Disordered" evidence="1">
    <location>
        <begin position="44"/>
        <end position="65"/>
    </location>
</feature>
<evidence type="ECO:0000256" key="1">
    <source>
        <dbReference type="SAM" id="MobiDB-lite"/>
    </source>
</evidence>
<organism evidence="3 4">
    <name type="scientific">Staphylococcus muscae</name>
    <dbReference type="NCBI Taxonomy" id="1294"/>
    <lineage>
        <taxon>Bacteria</taxon>
        <taxon>Bacillati</taxon>
        <taxon>Bacillota</taxon>
        <taxon>Bacilli</taxon>
        <taxon>Bacillales</taxon>
        <taxon>Staphylococcaceae</taxon>
        <taxon>Staphylococcus</taxon>
    </lineage>
</organism>
<evidence type="ECO:0000313" key="4">
    <source>
        <dbReference type="Proteomes" id="UP000243706"/>
    </source>
</evidence>
<dbReference type="Proteomes" id="UP000243706">
    <property type="component" value="Chromosome 1"/>
</dbReference>
<keyword evidence="5" id="KW-1185">Reference proteome</keyword>
<dbReference type="InterPro" id="IPR035218">
    <property type="entry name" value="DUF5327"/>
</dbReference>
<name>A0A240BV57_9STAP</name>
<dbReference type="Proteomes" id="UP000652995">
    <property type="component" value="Unassembled WGS sequence"/>
</dbReference>
<dbReference type="EMBL" id="LT906464">
    <property type="protein sequence ID" value="SNV99242.1"/>
    <property type="molecule type" value="Genomic_DNA"/>
</dbReference>
<dbReference type="KEGG" id="smus:C7J88_08395"/>
<dbReference type="EMBL" id="BMCB01000003">
    <property type="protein sequence ID" value="GGA85460.1"/>
    <property type="molecule type" value="Genomic_DNA"/>
</dbReference>
<dbReference type="OrthoDB" id="2418541at2"/>
<gene>
    <name evidence="2" type="ORF">GCM10007183_07060</name>
    <name evidence="3" type="ORF">SAMEA4412661_00248</name>
</gene>
<feature type="compositionally biased region" description="Polar residues" evidence="1">
    <location>
        <begin position="44"/>
        <end position="64"/>
    </location>
</feature>
<dbReference type="AlphaFoldDB" id="A0A240BV57"/>
<reference evidence="2" key="4">
    <citation type="submission" date="2024-05" db="EMBL/GenBank/DDBJ databases">
        <authorList>
            <person name="Sun Q."/>
            <person name="Sedlacek I."/>
        </authorList>
    </citation>
    <scope>NUCLEOTIDE SEQUENCE</scope>
    <source>
        <strain evidence="2">CCM 4175</strain>
    </source>
</reference>
<dbReference type="RefSeq" id="WP_095115303.1">
    <property type="nucleotide sequence ID" value="NZ_BMCB01000003.1"/>
</dbReference>
<evidence type="ECO:0000313" key="3">
    <source>
        <dbReference type="EMBL" id="SNV99242.1"/>
    </source>
</evidence>
<accession>A0A240BV57</accession>
<proteinExistence type="predicted"/>